<organism evidence="1 2">
    <name type="scientific">Lysinibacillus parviboronicapiens</name>
    <dbReference type="NCBI Taxonomy" id="436516"/>
    <lineage>
        <taxon>Bacteria</taxon>
        <taxon>Bacillati</taxon>
        <taxon>Bacillota</taxon>
        <taxon>Bacilli</taxon>
        <taxon>Bacillales</taxon>
        <taxon>Bacillaceae</taxon>
        <taxon>Lysinibacillus</taxon>
    </lineage>
</organism>
<dbReference type="Proteomes" id="UP001549363">
    <property type="component" value="Unassembled WGS sequence"/>
</dbReference>
<evidence type="ECO:0000313" key="1">
    <source>
        <dbReference type="EMBL" id="MET4563503.1"/>
    </source>
</evidence>
<keyword evidence="1" id="KW-0804">Transcription</keyword>
<proteinExistence type="predicted"/>
<evidence type="ECO:0000313" key="2">
    <source>
        <dbReference type="Proteomes" id="UP001549363"/>
    </source>
</evidence>
<comment type="caution">
    <text evidence="1">The sequence shown here is derived from an EMBL/GenBank/DDBJ whole genome shotgun (WGS) entry which is preliminary data.</text>
</comment>
<gene>
    <name evidence="1" type="ORF">ABIA69_004723</name>
</gene>
<dbReference type="RefSeq" id="WP_107926520.1">
    <property type="nucleotide sequence ID" value="NZ_CP073713.1"/>
</dbReference>
<sequence>MSNLKPWEISQKINNALEAIAKSKIEKFYHSYIVKITDLPLGVVIDKLSELEKQEALIIKLEFLCEECNRNILTVAKYELDSIDPEITCKYCGSENCVNPLDTIPIIELSEDFKENLSKKKTITKRIMLV</sequence>
<reference evidence="1 2" key="1">
    <citation type="submission" date="2024-06" db="EMBL/GenBank/DDBJ databases">
        <title>Sorghum-associated microbial communities from plants grown in Nebraska, USA.</title>
        <authorList>
            <person name="Schachtman D."/>
        </authorList>
    </citation>
    <scope>NUCLEOTIDE SEQUENCE [LARGE SCALE GENOMIC DNA]</scope>
    <source>
        <strain evidence="1 2">736</strain>
    </source>
</reference>
<keyword evidence="2" id="KW-1185">Reference proteome</keyword>
<accession>A0ABV2PRA9</accession>
<name>A0ABV2PRA9_9BACI</name>
<keyword evidence="1" id="KW-0240">DNA-directed RNA polymerase</keyword>
<dbReference type="EMBL" id="JBEPSB010000045">
    <property type="protein sequence ID" value="MET4563503.1"/>
    <property type="molecule type" value="Genomic_DNA"/>
</dbReference>
<dbReference type="GO" id="GO:0000428">
    <property type="term" value="C:DNA-directed RNA polymerase complex"/>
    <property type="evidence" value="ECO:0007669"/>
    <property type="project" value="UniProtKB-KW"/>
</dbReference>
<protein>
    <submittedName>
        <fullName evidence="1">DNA-directed RNA polymerase subunit RPC12/RpoP</fullName>
    </submittedName>
</protein>